<dbReference type="AlphaFoldDB" id="A0A068NRY4"/>
<organism evidence="1 2">
    <name type="scientific">Fimbriimonas ginsengisoli Gsoil 348</name>
    <dbReference type="NCBI Taxonomy" id="661478"/>
    <lineage>
        <taxon>Bacteria</taxon>
        <taxon>Bacillati</taxon>
        <taxon>Armatimonadota</taxon>
        <taxon>Fimbriimonadia</taxon>
        <taxon>Fimbriimonadales</taxon>
        <taxon>Fimbriimonadaceae</taxon>
        <taxon>Fimbriimonas</taxon>
    </lineage>
</organism>
<name>A0A068NRY4_FIMGI</name>
<proteinExistence type="predicted"/>
<dbReference type="Proteomes" id="UP000027982">
    <property type="component" value="Chromosome"/>
</dbReference>
<reference evidence="1 2" key="1">
    <citation type="journal article" date="2014" name="PLoS ONE">
        <title>The first complete genome sequence of the class fimbriimonadia in the phylum armatimonadetes.</title>
        <authorList>
            <person name="Hu Z.Y."/>
            <person name="Wang Y.Z."/>
            <person name="Im W.T."/>
            <person name="Wang S.Y."/>
            <person name="Zhao G.P."/>
            <person name="Zheng H.J."/>
            <person name="Quan Z.X."/>
        </authorList>
    </citation>
    <scope>NUCLEOTIDE SEQUENCE [LARGE SCALE GENOMIC DNA]</scope>
    <source>
        <strain evidence="1">Gsoil 348</strain>
    </source>
</reference>
<dbReference type="KEGG" id="fgi:OP10G_2950"/>
<dbReference type="OrthoDB" id="214814at2"/>
<gene>
    <name evidence="1" type="ORF">OP10G_2950</name>
</gene>
<keyword evidence="2" id="KW-1185">Reference proteome</keyword>
<dbReference type="EMBL" id="CP007139">
    <property type="protein sequence ID" value="AIE86318.1"/>
    <property type="molecule type" value="Genomic_DNA"/>
</dbReference>
<protein>
    <submittedName>
        <fullName evidence="1">Uncharacterized protein</fullName>
    </submittedName>
</protein>
<accession>A0A068NRY4</accession>
<dbReference type="HOGENOM" id="CLU_137406_0_0_0"/>
<sequence>MPTIRTIDETAAGAKVEGPSLQLDRDEMTVRDLIALRVREEVRRYNRDRPEKYYGLVQPTDVETMLNGPAARRFQLVDADHQVQVALKAFRDQRFIVLLPDGQAESLEDRAQFFEGDQVSFLRLVPLVGG</sequence>
<dbReference type="eggNOG" id="ENOG50331TA">
    <property type="taxonomic scope" value="Bacteria"/>
</dbReference>
<dbReference type="RefSeq" id="WP_025229710.1">
    <property type="nucleotide sequence ID" value="NZ_CP007139.1"/>
</dbReference>
<evidence type="ECO:0000313" key="2">
    <source>
        <dbReference type="Proteomes" id="UP000027982"/>
    </source>
</evidence>
<evidence type="ECO:0000313" key="1">
    <source>
        <dbReference type="EMBL" id="AIE86318.1"/>
    </source>
</evidence>